<dbReference type="RefSeq" id="WP_020988097.1">
    <property type="nucleotide sequence ID" value="NZ_MCRM02000044.1"/>
</dbReference>
<evidence type="ECO:0000259" key="1">
    <source>
        <dbReference type="Pfam" id="PF07238"/>
    </source>
</evidence>
<feature type="domain" description="PilZ" evidence="1">
    <location>
        <begin position="2"/>
        <end position="102"/>
    </location>
</feature>
<dbReference type="EMBL" id="MCRM02000044">
    <property type="protein sequence ID" value="PNV71531.1"/>
    <property type="molecule type" value="Genomic_DNA"/>
</dbReference>
<gene>
    <name evidence="2" type="ORF">BES34_021340</name>
</gene>
<keyword evidence="3" id="KW-1185">Reference proteome</keyword>
<evidence type="ECO:0000313" key="3">
    <source>
        <dbReference type="Proteomes" id="UP000094669"/>
    </source>
</evidence>
<name>A0ABX4YCS6_9LEPT</name>
<dbReference type="InterPro" id="IPR009875">
    <property type="entry name" value="PilZ_domain"/>
</dbReference>
<protein>
    <submittedName>
        <fullName evidence="2">PilZ domain-containing protein</fullName>
    </submittedName>
</protein>
<organism evidence="2 3">
    <name type="scientific">Leptospira inadai serovar Lyme</name>
    <dbReference type="NCBI Taxonomy" id="293084"/>
    <lineage>
        <taxon>Bacteria</taxon>
        <taxon>Pseudomonadati</taxon>
        <taxon>Spirochaetota</taxon>
        <taxon>Spirochaetia</taxon>
        <taxon>Leptospirales</taxon>
        <taxon>Leptospiraceae</taxon>
        <taxon>Leptospira</taxon>
    </lineage>
</organism>
<sequence>MERRKADRYFSDEISKFKIRAKIDEIGVNGFVYDISELGVGIAAQIQDVNKILTGSAISGFVLSPDERKKFHFEGSIVRKEFILQGEVERLLVGVKFSVKIALPDYLTVLALPVGFMVD</sequence>
<proteinExistence type="predicted"/>
<reference evidence="2" key="1">
    <citation type="submission" date="2018-01" db="EMBL/GenBank/DDBJ databases">
        <title>Genomic characterization of Leptospira inadai serogroup Lyme isolated from captured rat in Brazil and comparative analysis with human reference strain.</title>
        <authorList>
            <person name="Moreno L.Z."/>
            <person name="Loureiro A.P."/>
            <person name="Miraglia F."/>
            <person name="Kremer F.S."/>
            <person name="Eslabao M.R."/>
            <person name="Dellagostin O.A."/>
            <person name="Lilenbaum W."/>
            <person name="Moreno A.M."/>
        </authorList>
    </citation>
    <scope>NUCLEOTIDE SEQUENCE [LARGE SCALE GENOMIC DNA]</scope>
    <source>
        <strain evidence="2">M34/99</strain>
    </source>
</reference>
<dbReference type="Pfam" id="PF07238">
    <property type="entry name" value="PilZ"/>
    <property type="match status" value="1"/>
</dbReference>
<comment type="caution">
    <text evidence="2">The sequence shown here is derived from an EMBL/GenBank/DDBJ whole genome shotgun (WGS) entry which is preliminary data.</text>
</comment>
<evidence type="ECO:0000313" key="2">
    <source>
        <dbReference type="EMBL" id="PNV71531.1"/>
    </source>
</evidence>
<accession>A0ABX4YCS6</accession>
<dbReference type="Proteomes" id="UP000094669">
    <property type="component" value="Unassembled WGS sequence"/>
</dbReference>